<reference evidence="1 2" key="1">
    <citation type="journal article" date="2022" name="Nat. Plants">
        <title>Genomes of leafy and leafless Platanthera orchids illuminate the evolution of mycoheterotrophy.</title>
        <authorList>
            <person name="Li M.H."/>
            <person name="Liu K.W."/>
            <person name="Li Z."/>
            <person name="Lu H.C."/>
            <person name="Ye Q.L."/>
            <person name="Zhang D."/>
            <person name="Wang J.Y."/>
            <person name="Li Y.F."/>
            <person name="Zhong Z.M."/>
            <person name="Liu X."/>
            <person name="Yu X."/>
            <person name="Liu D.K."/>
            <person name="Tu X.D."/>
            <person name="Liu B."/>
            <person name="Hao Y."/>
            <person name="Liao X.Y."/>
            <person name="Jiang Y.T."/>
            <person name="Sun W.H."/>
            <person name="Chen J."/>
            <person name="Chen Y.Q."/>
            <person name="Ai Y."/>
            <person name="Zhai J.W."/>
            <person name="Wu S.S."/>
            <person name="Zhou Z."/>
            <person name="Hsiao Y.Y."/>
            <person name="Wu W.L."/>
            <person name="Chen Y.Y."/>
            <person name="Lin Y.F."/>
            <person name="Hsu J.L."/>
            <person name="Li C.Y."/>
            <person name="Wang Z.W."/>
            <person name="Zhao X."/>
            <person name="Zhong W.Y."/>
            <person name="Ma X.K."/>
            <person name="Ma L."/>
            <person name="Huang J."/>
            <person name="Chen G.Z."/>
            <person name="Huang M.Z."/>
            <person name="Huang L."/>
            <person name="Peng D.H."/>
            <person name="Luo Y.B."/>
            <person name="Zou S.Q."/>
            <person name="Chen S.P."/>
            <person name="Lan S."/>
            <person name="Tsai W.C."/>
            <person name="Van de Peer Y."/>
            <person name="Liu Z.J."/>
        </authorList>
    </citation>
    <scope>NUCLEOTIDE SEQUENCE [LARGE SCALE GENOMIC DNA]</scope>
    <source>
        <strain evidence="1">Lor288</strain>
    </source>
</reference>
<evidence type="ECO:0000313" key="1">
    <source>
        <dbReference type="EMBL" id="KAK8962031.1"/>
    </source>
</evidence>
<name>A0ABR2MEA3_9ASPA</name>
<gene>
    <name evidence="1" type="ORF">KSP40_PGU017743</name>
</gene>
<evidence type="ECO:0000313" key="2">
    <source>
        <dbReference type="Proteomes" id="UP001412067"/>
    </source>
</evidence>
<proteinExistence type="predicted"/>
<keyword evidence="2" id="KW-1185">Reference proteome</keyword>
<accession>A0ABR2MEA3</accession>
<comment type="caution">
    <text evidence="1">The sequence shown here is derived from an EMBL/GenBank/DDBJ whole genome shotgun (WGS) entry which is preliminary data.</text>
</comment>
<dbReference type="EMBL" id="JBBWWR010000009">
    <property type="protein sequence ID" value="KAK8962031.1"/>
    <property type="molecule type" value="Genomic_DNA"/>
</dbReference>
<dbReference type="Proteomes" id="UP001412067">
    <property type="component" value="Unassembled WGS sequence"/>
</dbReference>
<dbReference type="Gene3D" id="1.25.40.990">
    <property type="match status" value="1"/>
</dbReference>
<protein>
    <submittedName>
        <fullName evidence="1">Uncharacterized protein</fullName>
    </submittedName>
</protein>
<sequence>MFGSKEEESRSVSSPASRARDDITRRVFSGDPELQCVAFRRNPISVVSPVTVDNIPRFLRRESRSILAGAAVAGGGGVETGSASAKLQHLLLLLHPEVEFHIISHLKLAKSHSDPDNSSLHYLNMEQLTKCLLSLYEIYDLNRIPDPWIDPFNYVFMAMLFTGHDSIGEEEDQSQEGKQPKLGGRLKFRVVEERSSSCAGNCEWSDQQLLGHTHLLAGIWNEEREEGWLSGFFWVSFPEERISALMNGQDVSNGF</sequence>
<organism evidence="1 2">
    <name type="scientific">Platanthera guangdongensis</name>
    <dbReference type="NCBI Taxonomy" id="2320717"/>
    <lineage>
        <taxon>Eukaryota</taxon>
        <taxon>Viridiplantae</taxon>
        <taxon>Streptophyta</taxon>
        <taxon>Embryophyta</taxon>
        <taxon>Tracheophyta</taxon>
        <taxon>Spermatophyta</taxon>
        <taxon>Magnoliopsida</taxon>
        <taxon>Liliopsida</taxon>
        <taxon>Asparagales</taxon>
        <taxon>Orchidaceae</taxon>
        <taxon>Orchidoideae</taxon>
        <taxon>Orchideae</taxon>
        <taxon>Orchidinae</taxon>
        <taxon>Platanthera</taxon>
    </lineage>
</organism>